<evidence type="ECO:0000313" key="1">
    <source>
        <dbReference type="EMBL" id="KKL26558.1"/>
    </source>
</evidence>
<organism evidence="1">
    <name type="scientific">marine sediment metagenome</name>
    <dbReference type="NCBI Taxonomy" id="412755"/>
    <lineage>
        <taxon>unclassified sequences</taxon>
        <taxon>metagenomes</taxon>
        <taxon>ecological metagenomes</taxon>
    </lineage>
</organism>
<protein>
    <submittedName>
        <fullName evidence="1">Uncharacterized protein</fullName>
    </submittedName>
</protein>
<dbReference type="EMBL" id="LAZR01035797">
    <property type="protein sequence ID" value="KKL26558.1"/>
    <property type="molecule type" value="Genomic_DNA"/>
</dbReference>
<gene>
    <name evidence="1" type="ORF">LCGC14_2394120</name>
</gene>
<comment type="caution">
    <text evidence="1">The sequence shown here is derived from an EMBL/GenBank/DDBJ whole genome shotgun (WGS) entry which is preliminary data.</text>
</comment>
<dbReference type="AlphaFoldDB" id="A0A0F9ERS0"/>
<sequence length="68" mass="8294">MRHKNEFDLLTPEQINEEIALRADMLKQLVGWLYTGIMEDEIYMLRERKNYLRDHINVEAFEQIKKPD</sequence>
<accession>A0A0F9ERS0</accession>
<name>A0A0F9ERS0_9ZZZZ</name>
<reference evidence="1" key="1">
    <citation type="journal article" date="2015" name="Nature">
        <title>Complex archaea that bridge the gap between prokaryotes and eukaryotes.</title>
        <authorList>
            <person name="Spang A."/>
            <person name="Saw J.H."/>
            <person name="Jorgensen S.L."/>
            <person name="Zaremba-Niedzwiedzka K."/>
            <person name="Martijn J."/>
            <person name="Lind A.E."/>
            <person name="van Eijk R."/>
            <person name="Schleper C."/>
            <person name="Guy L."/>
            <person name="Ettema T.J."/>
        </authorList>
    </citation>
    <scope>NUCLEOTIDE SEQUENCE</scope>
</reference>
<proteinExistence type="predicted"/>